<dbReference type="Proteomes" id="UP000005463">
    <property type="component" value="Unassembled WGS sequence"/>
</dbReference>
<dbReference type="EMBL" id="ABLC01000018">
    <property type="protein sequence ID" value="EDT05156.1"/>
    <property type="molecule type" value="Genomic_DNA"/>
</dbReference>
<proteinExistence type="predicted"/>
<protein>
    <submittedName>
        <fullName evidence="2">200 kDa antigen p200, putative</fullName>
    </submittedName>
</protein>
<feature type="compositionally biased region" description="Basic and acidic residues" evidence="1">
    <location>
        <begin position="34"/>
        <end position="44"/>
    </location>
</feature>
<evidence type="ECO:0000256" key="1">
    <source>
        <dbReference type="SAM" id="MobiDB-lite"/>
    </source>
</evidence>
<reference evidence="2 3" key="1">
    <citation type="submission" date="2008-03" db="EMBL/GenBank/DDBJ databases">
        <title>Sequencing of the draft genome and assembly of Burkholderia ambifaria IOP40-10.</title>
        <authorList>
            <consortium name="US DOE Joint Genome Institute (JGI-PGF)"/>
            <person name="Copeland A."/>
            <person name="Lucas S."/>
            <person name="Lapidus A."/>
            <person name="Glavina del Rio T."/>
            <person name="Dalin E."/>
            <person name="Tice H."/>
            <person name="Bruce D."/>
            <person name="Goodwin L."/>
            <person name="Pitluck S."/>
            <person name="Larimer F."/>
            <person name="Land M.L."/>
            <person name="Hauser L."/>
            <person name="Tiedje J."/>
            <person name="Richardson P."/>
        </authorList>
    </citation>
    <scope>NUCLEOTIDE SEQUENCE [LARGE SCALE GENOMIC DNA]</scope>
    <source>
        <strain evidence="2 3">IOP40-10</strain>
    </source>
</reference>
<evidence type="ECO:0000313" key="3">
    <source>
        <dbReference type="Proteomes" id="UP000005463"/>
    </source>
</evidence>
<comment type="caution">
    <text evidence="2">The sequence shown here is derived from an EMBL/GenBank/DDBJ whole genome shotgun (WGS) entry which is preliminary data.</text>
</comment>
<evidence type="ECO:0000313" key="2">
    <source>
        <dbReference type="EMBL" id="EDT05156.1"/>
    </source>
</evidence>
<dbReference type="AlphaFoldDB" id="B1FB74"/>
<feature type="region of interest" description="Disordered" evidence="1">
    <location>
        <begin position="258"/>
        <end position="282"/>
    </location>
</feature>
<accession>B1FB74</accession>
<feature type="region of interest" description="Disordered" evidence="1">
    <location>
        <begin position="34"/>
        <end position="58"/>
    </location>
</feature>
<organism evidence="2 3">
    <name type="scientific">Burkholderia ambifaria IOP40-10</name>
    <dbReference type="NCBI Taxonomy" id="396596"/>
    <lineage>
        <taxon>Bacteria</taxon>
        <taxon>Pseudomonadati</taxon>
        <taxon>Pseudomonadota</taxon>
        <taxon>Betaproteobacteria</taxon>
        <taxon>Burkholderiales</taxon>
        <taxon>Burkholderiaceae</taxon>
        <taxon>Burkholderia</taxon>
        <taxon>Burkholderia cepacia complex</taxon>
    </lineage>
</organism>
<gene>
    <name evidence="2" type="ORF">BamIOP4010DRAFT_1283</name>
</gene>
<sequence>MIAFGVLVLLLELVAVHLEVLVVQKIFHQRIENHDRHRTGKEQPDQVGRQSHPETPDRYDRQIECMKQLMQLLGDKELDGDRADQQVQQRLDYLLERLHVENLLEAVDRIDRIQVELDRLGRQSEPAENQVRQHTCHHADGGERQNDVQEFVHDGNHISLRGWQLSIGRKGDEYGHDLSEIKQCGHHQRAHREFHDVRHVLRFEGLPFLGSVADSFGRWFFGLLCHGSRNKVYKRMKIERTCNGRRHGLHEIQVQHHEGQHALDAQREGKGIDLRTEPRKES</sequence>
<name>B1FB74_9BURK</name>